<dbReference type="InterPro" id="IPR006665">
    <property type="entry name" value="OmpA-like"/>
</dbReference>
<dbReference type="Gene3D" id="3.30.1330.60">
    <property type="entry name" value="OmpA-like domain"/>
    <property type="match status" value="1"/>
</dbReference>
<dbReference type="InterPro" id="IPR006664">
    <property type="entry name" value="OMP_bac"/>
</dbReference>
<name>A0A1G7EKL0_9FLAO</name>
<accession>A0A1G7EKL0</accession>
<feature type="chain" id="PRO_5010241546" evidence="6">
    <location>
        <begin position="22"/>
        <end position="708"/>
    </location>
</feature>
<protein>
    <submittedName>
        <fullName evidence="8">WD40-like Beta Propeller Repeat</fullName>
    </submittedName>
</protein>
<dbReference type="PROSITE" id="PS51123">
    <property type="entry name" value="OMPA_2"/>
    <property type="match status" value="1"/>
</dbReference>
<dbReference type="Gene3D" id="2.60.40.1120">
    <property type="entry name" value="Carboxypeptidase-like, regulatory domain"/>
    <property type="match status" value="1"/>
</dbReference>
<dbReference type="InterPro" id="IPR011659">
    <property type="entry name" value="WD40"/>
</dbReference>
<keyword evidence="2 4" id="KW-0472">Membrane</keyword>
<dbReference type="SUPFAM" id="SSF103088">
    <property type="entry name" value="OmpA-like"/>
    <property type="match status" value="1"/>
</dbReference>
<dbReference type="InterPro" id="IPR050330">
    <property type="entry name" value="Bact_OuterMem_StrucFunc"/>
</dbReference>
<dbReference type="PRINTS" id="PR01021">
    <property type="entry name" value="OMPADOMAIN"/>
</dbReference>
<keyword evidence="3" id="KW-0998">Cell outer membrane</keyword>
<keyword evidence="9" id="KW-1185">Reference proteome</keyword>
<evidence type="ECO:0000256" key="2">
    <source>
        <dbReference type="ARBA" id="ARBA00023136"/>
    </source>
</evidence>
<dbReference type="PANTHER" id="PTHR30329">
    <property type="entry name" value="STATOR ELEMENT OF FLAGELLAR MOTOR COMPLEX"/>
    <property type="match status" value="1"/>
</dbReference>
<dbReference type="SUPFAM" id="SSF82171">
    <property type="entry name" value="DPP6 N-terminal domain-like"/>
    <property type="match status" value="1"/>
</dbReference>
<dbReference type="Pfam" id="PF07676">
    <property type="entry name" value="PD40"/>
    <property type="match status" value="2"/>
</dbReference>
<keyword evidence="6" id="KW-0732">Signal</keyword>
<proteinExistence type="predicted"/>
<dbReference type="Gene3D" id="2.120.10.30">
    <property type="entry name" value="TolB, C-terminal domain"/>
    <property type="match status" value="1"/>
</dbReference>
<evidence type="ECO:0000313" key="9">
    <source>
        <dbReference type="Proteomes" id="UP000182114"/>
    </source>
</evidence>
<feature type="domain" description="OmpA-like" evidence="7">
    <location>
        <begin position="586"/>
        <end position="708"/>
    </location>
</feature>
<evidence type="ECO:0000259" key="7">
    <source>
        <dbReference type="PROSITE" id="PS51123"/>
    </source>
</evidence>
<dbReference type="RefSeq" id="WP_074537604.1">
    <property type="nucleotide sequence ID" value="NZ_FNBD01000002.1"/>
</dbReference>
<dbReference type="AlphaFoldDB" id="A0A1G7EKL0"/>
<keyword evidence="5" id="KW-0175">Coiled coil</keyword>
<sequence>MKKTTLLLVIIVFFNIFSASAQDQLKRANTYFDRAFYSEAIPLYEEIAATNKTATIIKNLADSYYNTYQMPQAAKWYAYLTSIYGGTLHETYFFKYSESLKATGELNKSFEVLTEYYQAKENAEQVAKLKSDFNYLENIQAIGPRFSIENLALNTTNSEFGAVPVDDQIVYTASKKKAAKIYRWNNQNYLDLYQHSVSELMYGDSISTSFSTAINTKMHEGTFAITKDRNTLYFTRNNFIKGKKKTDAKKVSNLKIYRATRIDSVWTNITALHFNSDDFSNEHPSLSSDEKTLYFASDRSGGFGSFDIYKVTIQENDVYTEPENLGSLINTDKKEQFPFVDQNDNLYFSSNGHPGFGLLDIFISKKDTNQFQKPDNIGYPVNSSYDDFSYFQNEDKGFFASNRPEGKGSDDIYSFTITKPLKIEACAQVITGVVTDRTTKQLLPFSTVRLLDIDHHEIAKIITKEDASFSFAVNCEEQYRIEAKKEQYEDNFKVLRTTKERNAKIDASLSLYATAEKEKVARIALQEKEKQTLEKAKTAQEKKLKEEKEAAEALAAQEKQHKEKAEKEKAENIIKTINTEKAIVKEKNRTVIKTEAINFDYSMWYLRRETRERLETVVATMKNNPSITIEIGSHTDRRGNNNYNKELSQKRANSVKIYLLEKGIAAERIIAKGYGESQPIIACATDDACSEEEHELNRRCEFVIVKWE</sequence>
<dbReference type="PANTHER" id="PTHR30329:SF21">
    <property type="entry name" value="LIPOPROTEIN YIAD-RELATED"/>
    <property type="match status" value="1"/>
</dbReference>
<dbReference type="Proteomes" id="UP000182114">
    <property type="component" value="Unassembled WGS sequence"/>
</dbReference>
<evidence type="ECO:0000256" key="1">
    <source>
        <dbReference type="ARBA" id="ARBA00004442"/>
    </source>
</evidence>
<dbReference type="InterPro" id="IPR036737">
    <property type="entry name" value="OmpA-like_sf"/>
</dbReference>
<feature type="coiled-coil region" evidence="5">
    <location>
        <begin position="523"/>
        <end position="587"/>
    </location>
</feature>
<dbReference type="EMBL" id="FNBD01000002">
    <property type="protein sequence ID" value="SDE64178.1"/>
    <property type="molecule type" value="Genomic_DNA"/>
</dbReference>
<dbReference type="eggNOG" id="COG2885">
    <property type="taxonomic scope" value="Bacteria"/>
</dbReference>
<dbReference type="GO" id="GO:0009279">
    <property type="term" value="C:cell outer membrane"/>
    <property type="evidence" value="ECO:0007669"/>
    <property type="project" value="UniProtKB-SubCell"/>
</dbReference>
<evidence type="ECO:0000256" key="5">
    <source>
        <dbReference type="SAM" id="Coils"/>
    </source>
</evidence>
<dbReference type="CDD" id="cd07185">
    <property type="entry name" value="OmpA_C-like"/>
    <property type="match status" value="1"/>
</dbReference>
<reference evidence="9" key="1">
    <citation type="submission" date="2016-10" db="EMBL/GenBank/DDBJ databases">
        <authorList>
            <person name="Varghese N."/>
            <person name="Submissions S."/>
        </authorList>
    </citation>
    <scope>NUCLEOTIDE SEQUENCE [LARGE SCALE GENOMIC DNA]</scope>
    <source>
        <strain evidence="9">DSM 24729</strain>
    </source>
</reference>
<evidence type="ECO:0000256" key="4">
    <source>
        <dbReference type="PROSITE-ProRule" id="PRU00473"/>
    </source>
</evidence>
<evidence type="ECO:0000313" key="8">
    <source>
        <dbReference type="EMBL" id="SDE64178.1"/>
    </source>
</evidence>
<comment type="subcellular location">
    <subcellularLocation>
        <location evidence="1">Cell outer membrane</location>
    </subcellularLocation>
</comment>
<evidence type="ECO:0000256" key="3">
    <source>
        <dbReference type="ARBA" id="ARBA00023237"/>
    </source>
</evidence>
<gene>
    <name evidence="8" type="ORF">SAMN04487992_102380</name>
</gene>
<organism evidence="8 9">
    <name type="scientific">Cellulophaga baltica</name>
    <dbReference type="NCBI Taxonomy" id="76594"/>
    <lineage>
        <taxon>Bacteria</taxon>
        <taxon>Pseudomonadati</taxon>
        <taxon>Bacteroidota</taxon>
        <taxon>Flavobacteriia</taxon>
        <taxon>Flavobacteriales</taxon>
        <taxon>Flavobacteriaceae</taxon>
        <taxon>Cellulophaga</taxon>
    </lineage>
</organism>
<evidence type="ECO:0000256" key="6">
    <source>
        <dbReference type="SAM" id="SignalP"/>
    </source>
</evidence>
<dbReference type="InterPro" id="IPR011042">
    <property type="entry name" value="6-blade_b-propeller_TolB-like"/>
</dbReference>
<dbReference type="Pfam" id="PF00691">
    <property type="entry name" value="OmpA"/>
    <property type="match status" value="1"/>
</dbReference>
<feature type="signal peptide" evidence="6">
    <location>
        <begin position="1"/>
        <end position="21"/>
    </location>
</feature>